<organism evidence="1">
    <name type="scientific">Picea glauca</name>
    <name type="common">White spruce</name>
    <name type="synonym">Pinus glauca</name>
    <dbReference type="NCBI Taxonomy" id="3330"/>
    <lineage>
        <taxon>Eukaryota</taxon>
        <taxon>Viridiplantae</taxon>
        <taxon>Streptophyta</taxon>
        <taxon>Embryophyta</taxon>
        <taxon>Tracheophyta</taxon>
        <taxon>Spermatophyta</taxon>
        <taxon>Pinopsida</taxon>
        <taxon>Pinidae</taxon>
        <taxon>Conifers I</taxon>
        <taxon>Pinales</taxon>
        <taxon>Pinaceae</taxon>
        <taxon>Picea</taxon>
    </lineage>
</organism>
<protein>
    <submittedName>
        <fullName evidence="1">Uncharacterized protein</fullName>
    </submittedName>
</protein>
<name>A0A101M0P3_PICGL</name>
<comment type="caution">
    <text evidence="1">The sequence shown here is derived from an EMBL/GenBank/DDBJ whole genome shotgun (WGS) entry which is preliminary data.</text>
</comment>
<proteinExistence type="predicted"/>
<keyword evidence="1" id="KW-0496">Mitochondrion</keyword>
<geneLocation type="mitochondrion" evidence="1"/>
<accession>A0A101M0P3</accession>
<sequence length="126" mass="14267">MDNANRITNQVIEQADVAFTCEIMRNIVSTDDLASMDMANKIQVSIDEKSTTKKIEMLLSLQELLKSFDLEIRRFTYIVNQMIRLGLPSPWGKGTIFISQVEHAASLERLKDEVNDIHALTEVPTA</sequence>
<gene>
    <name evidence="1" type="ORF">ABT39_MTgene4202</name>
</gene>
<evidence type="ECO:0000313" key="1">
    <source>
        <dbReference type="EMBL" id="KUM48866.1"/>
    </source>
</evidence>
<dbReference type="AlphaFoldDB" id="A0A101M0P3"/>
<dbReference type="EMBL" id="LKAM01000004">
    <property type="protein sequence ID" value="KUM48866.1"/>
    <property type="molecule type" value="Genomic_DNA"/>
</dbReference>
<reference evidence="1" key="1">
    <citation type="journal article" date="2015" name="Genome Biol. Evol.">
        <title>Organellar Genomes of White Spruce (Picea glauca): Assembly and Annotation.</title>
        <authorList>
            <person name="Jackman S.D."/>
            <person name="Warren R.L."/>
            <person name="Gibb E.A."/>
            <person name="Vandervalk B.P."/>
            <person name="Mohamadi H."/>
            <person name="Chu J."/>
            <person name="Raymond A."/>
            <person name="Pleasance S."/>
            <person name="Coope R."/>
            <person name="Wildung M.R."/>
            <person name="Ritland C.E."/>
            <person name="Bousquet J."/>
            <person name="Jones S.J."/>
            <person name="Bohlmann J."/>
            <person name="Birol I."/>
        </authorList>
    </citation>
    <scope>NUCLEOTIDE SEQUENCE [LARGE SCALE GENOMIC DNA]</scope>
    <source>
        <tissue evidence="1">Flushing bud</tissue>
    </source>
</reference>